<dbReference type="GO" id="GO:0003964">
    <property type="term" value="F:RNA-directed DNA polymerase activity"/>
    <property type="evidence" value="ECO:0007669"/>
    <property type="project" value="UniProtKB-KW"/>
</dbReference>
<name>A0AAF0U115_SOLVR</name>
<organism evidence="8 9">
    <name type="scientific">Solanum verrucosum</name>
    <dbReference type="NCBI Taxonomy" id="315347"/>
    <lineage>
        <taxon>Eukaryota</taxon>
        <taxon>Viridiplantae</taxon>
        <taxon>Streptophyta</taxon>
        <taxon>Embryophyta</taxon>
        <taxon>Tracheophyta</taxon>
        <taxon>Spermatophyta</taxon>
        <taxon>Magnoliopsida</taxon>
        <taxon>eudicotyledons</taxon>
        <taxon>Gunneridae</taxon>
        <taxon>Pentapetalae</taxon>
        <taxon>asterids</taxon>
        <taxon>lamiids</taxon>
        <taxon>Solanales</taxon>
        <taxon>Solanaceae</taxon>
        <taxon>Solanoideae</taxon>
        <taxon>Solaneae</taxon>
        <taxon>Solanum</taxon>
    </lineage>
</organism>
<evidence type="ECO:0000256" key="4">
    <source>
        <dbReference type="ARBA" id="ARBA00022759"/>
    </source>
</evidence>
<dbReference type="PANTHER" id="PTHR34072">
    <property type="entry name" value="ENZYMATIC POLYPROTEIN-RELATED"/>
    <property type="match status" value="1"/>
</dbReference>
<evidence type="ECO:0000256" key="2">
    <source>
        <dbReference type="ARBA" id="ARBA00022695"/>
    </source>
</evidence>
<dbReference type="GO" id="GO:0004519">
    <property type="term" value="F:endonuclease activity"/>
    <property type="evidence" value="ECO:0007669"/>
    <property type="project" value="UniProtKB-KW"/>
</dbReference>
<dbReference type="EMBL" id="CP133618">
    <property type="protein sequence ID" value="WMV36938.1"/>
    <property type="molecule type" value="Genomic_DNA"/>
</dbReference>
<evidence type="ECO:0000256" key="1">
    <source>
        <dbReference type="ARBA" id="ARBA00022679"/>
    </source>
</evidence>
<dbReference type="CDD" id="cd09274">
    <property type="entry name" value="RNase_HI_RT_Ty3"/>
    <property type="match status" value="1"/>
</dbReference>
<dbReference type="SUPFAM" id="SSF56672">
    <property type="entry name" value="DNA/RNA polymerases"/>
    <property type="match status" value="1"/>
</dbReference>
<accession>A0AAF0U115</accession>
<evidence type="ECO:0000256" key="3">
    <source>
        <dbReference type="ARBA" id="ARBA00022722"/>
    </source>
</evidence>
<protein>
    <recommendedName>
        <fullName evidence="7">Reverse transcriptase RNase H-like domain-containing protein</fullName>
    </recommendedName>
</protein>
<evidence type="ECO:0000313" key="9">
    <source>
        <dbReference type="Proteomes" id="UP001234989"/>
    </source>
</evidence>
<evidence type="ECO:0000259" key="7">
    <source>
        <dbReference type="Pfam" id="PF17917"/>
    </source>
</evidence>
<feature type="non-terminal residue" evidence="8">
    <location>
        <position position="104"/>
    </location>
</feature>
<dbReference type="InterPro" id="IPR043502">
    <property type="entry name" value="DNA/RNA_pol_sf"/>
</dbReference>
<evidence type="ECO:0000256" key="5">
    <source>
        <dbReference type="ARBA" id="ARBA00022801"/>
    </source>
</evidence>
<dbReference type="Pfam" id="PF17917">
    <property type="entry name" value="RT_RNaseH"/>
    <property type="match status" value="1"/>
</dbReference>
<dbReference type="Proteomes" id="UP001234989">
    <property type="component" value="Chromosome 7"/>
</dbReference>
<sequence>MQHGKVIAYASRQLRKHEKNYQTHDLELAAVVHALKIWRHYLYGVHADIFTDHKSLQYIFRQKELNLRQRRWLELLKDYDVDILYHPGKANVVADALSRRSMGS</sequence>
<evidence type="ECO:0000256" key="6">
    <source>
        <dbReference type="ARBA" id="ARBA00022918"/>
    </source>
</evidence>
<feature type="domain" description="Reverse transcriptase RNase H-like" evidence="7">
    <location>
        <begin position="5"/>
        <end position="79"/>
    </location>
</feature>
<dbReference type="PANTHER" id="PTHR34072:SF52">
    <property type="entry name" value="RIBONUCLEASE H"/>
    <property type="match status" value="1"/>
</dbReference>
<proteinExistence type="predicted"/>
<dbReference type="AlphaFoldDB" id="A0AAF0U115"/>
<gene>
    <name evidence="8" type="ORF">MTR67_030323</name>
</gene>
<keyword evidence="5" id="KW-0378">Hydrolase</keyword>
<dbReference type="InterPro" id="IPR041373">
    <property type="entry name" value="RT_RNaseH"/>
</dbReference>
<keyword evidence="1" id="KW-0808">Transferase</keyword>
<keyword evidence="2" id="KW-0548">Nucleotidyltransferase</keyword>
<keyword evidence="4" id="KW-0255">Endonuclease</keyword>
<dbReference type="GO" id="GO:0016787">
    <property type="term" value="F:hydrolase activity"/>
    <property type="evidence" value="ECO:0007669"/>
    <property type="project" value="UniProtKB-KW"/>
</dbReference>
<reference evidence="8" key="1">
    <citation type="submission" date="2023-08" db="EMBL/GenBank/DDBJ databases">
        <title>A de novo genome assembly of Solanum verrucosum Schlechtendal, a Mexican diploid species geographically isolated from the other diploid A-genome species in potato relatives.</title>
        <authorList>
            <person name="Hosaka K."/>
        </authorList>
    </citation>
    <scope>NUCLEOTIDE SEQUENCE</scope>
    <source>
        <tissue evidence="8">Young leaves</tissue>
    </source>
</reference>
<keyword evidence="9" id="KW-1185">Reference proteome</keyword>
<evidence type="ECO:0000313" key="8">
    <source>
        <dbReference type="EMBL" id="WMV36938.1"/>
    </source>
</evidence>
<keyword evidence="6" id="KW-0695">RNA-directed DNA polymerase</keyword>
<keyword evidence="3" id="KW-0540">Nuclease</keyword>